<keyword evidence="5 7" id="KW-0804">Transcription</keyword>
<feature type="region of interest" description="Disordered" evidence="8">
    <location>
        <begin position="242"/>
        <end position="298"/>
    </location>
</feature>
<dbReference type="PANTHER" id="PTHR12709:SF5">
    <property type="entry name" value="DNA-DIRECTED RNA POLYMERASE I SUBUNIT RPA43"/>
    <property type="match status" value="1"/>
</dbReference>
<feature type="compositionally biased region" description="Polar residues" evidence="8">
    <location>
        <begin position="289"/>
        <end position="298"/>
    </location>
</feature>
<comment type="subcellular location">
    <subcellularLocation>
        <location evidence="1">Nucleus</location>
        <location evidence="1">Nucleolus</location>
    </subcellularLocation>
</comment>
<evidence type="ECO:0000259" key="9">
    <source>
        <dbReference type="Pfam" id="PF03876"/>
    </source>
</evidence>
<evidence type="ECO:0000259" key="10">
    <source>
        <dbReference type="Pfam" id="PF17875"/>
    </source>
</evidence>
<dbReference type="GO" id="GO:0005736">
    <property type="term" value="C:RNA polymerase I complex"/>
    <property type="evidence" value="ECO:0007669"/>
    <property type="project" value="UniProtKB-ARBA"/>
</dbReference>
<evidence type="ECO:0000313" key="12">
    <source>
        <dbReference type="Proteomes" id="UP001338582"/>
    </source>
</evidence>
<dbReference type="CDD" id="cd04328">
    <property type="entry name" value="RNAP_I_Rpa43_N"/>
    <property type="match status" value="1"/>
</dbReference>
<dbReference type="RefSeq" id="XP_062878850.1">
    <property type="nucleotide sequence ID" value="XM_063022780.1"/>
</dbReference>
<dbReference type="FunFam" id="3.30.1490.120:FF:000004">
    <property type="entry name" value="RNA polymerase I subunit Rpa43"/>
    <property type="match status" value="1"/>
</dbReference>
<dbReference type="Pfam" id="PF17875">
    <property type="entry name" value="RPA43_OB"/>
    <property type="match status" value="1"/>
</dbReference>
<sequence>MAAVAQRNGMENEISENLYKVRVPPKSTNPVNEEGLSECFRVARTSMYVSIAPCHIANPINGIKEQHLDPLVMKYFAKARGVVLGYSNIVINSGESETNEENQIVAPVSDLSPFAFMWITVDLLLWTPQIGDTLKGFIYMLTATHLGLLVHDTFNAHIRFRYIPQDWEFVPNQADEFTDSNTEPLESGRSNFRSYGHWVDHNGLKVEGKIPFTIRSIHTSGKMISLEGTLVSPERELDAQPVHENNEKSESAPYSAAVASGSHIKFDSEPVAETPEPAKSQEDGMPGYVNTSDSSDSE</sequence>
<dbReference type="GeneID" id="88174886"/>
<dbReference type="AlphaFoldDB" id="A0AAX4HDF5"/>
<comment type="function">
    <text evidence="7">DNA-dependent RNA polymerase which catalyzes the transcription of DNA into RNA using the four ribonucleoside triphosphates as substrates.</text>
</comment>
<comment type="similarity">
    <text evidence="2">Belongs to the eukaryotic RPA43 RNA polymerase subunit family.</text>
</comment>
<dbReference type="InterPro" id="IPR041901">
    <property type="entry name" value="RNAP_I_Rpa43_N"/>
</dbReference>
<evidence type="ECO:0000256" key="3">
    <source>
        <dbReference type="ARBA" id="ARBA00022478"/>
    </source>
</evidence>
<evidence type="ECO:0000256" key="5">
    <source>
        <dbReference type="ARBA" id="ARBA00023163"/>
    </source>
</evidence>
<dbReference type="PANTHER" id="PTHR12709">
    <property type="entry name" value="DNA-DIRECTED RNA POLYMERASE II, III"/>
    <property type="match status" value="1"/>
</dbReference>
<feature type="domain" description="RNA polymerase Rpb7-like N-terminal" evidence="9">
    <location>
        <begin position="46"/>
        <end position="95"/>
    </location>
</feature>
<dbReference type="Pfam" id="PF03876">
    <property type="entry name" value="SHS2_Rpb7-N"/>
    <property type="match status" value="1"/>
</dbReference>
<keyword evidence="4" id="KW-0597">Phosphoprotein</keyword>
<keyword evidence="3 7" id="KW-0240">DNA-directed RNA polymerase</keyword>
<keyword evidence="12" id="KW-1185">Reference proteome</keyword>
<feature type="domain" description="RPA43 OB" evidence="10">
    <location>
        <begin position="128"/>
        <end position="230"/>
    </location>
</feature>
<dbReference type="Proteomes" id="UP001338582">
    <property type="component" value="Chromosome 4"/>
</dbReference>
<dbReference type="Gene3D" id="3.30.1490.120">
    <property type="entry name" value="RNA polymerase Rpb7-like, N-terminal domain"/>
    <property type="match status" value="1"/>
</dbReference>
<name>A0AAX4HDF5_9ASCO</name>
<organism evidence="11 12">
    <name type="scientific">Australozyma saopauloensis</name>
    <dbReference type="NCBI Taxonomy" id="291208"/>
    <lineage>
        <taxon>Eukaryota</taxon>
        <taxon>Fungi</taxon>
        <taxon>Dikarya</taxon>
        <taxon>Ascomycota</taxon>
        <taxon>Saccharomycotina</taxon>
        <taxon>Pichiomycetes</taxon>
        <taxon>Metschnikowiaceae</taxon>
        <taxon>Australozyma</taxon>
    </lineage>
</organism>
<protein>
    <recommendedName>
        <fullName evidence="7">DNA-directed RNA polymerase subunit</fullName>
    </recommendedName>
</protein>
<evidence type="ECO:0000256" key="4">
    <source>
        <dbReference type="ARBA" id="ARBA00022553"/>
    </source>
</evidence>
<dbReference type="KEGG" id="asau:88174886"/>
<dbReference type="InterPro" id="IPR005576">
    <property type="entry name" value="Rpb7-like_N"/>
</dbReference>
<evidence type="ECO:0000313" key="11">
    <source>
        <dbReference type="EMBL" id="WPK26469.1"/>
    </source>
</evidence>
<dbReference type="Gene3D" id="2.40.50.1060">
    <property type="match status" value="1"/>
</dbReference>
<dbReference type="InterPro" id="IPR045113">
    <property type="entry name" value="Rpb7-like"/>
</dbReference>
<dbReference type="InterPro" id="IPR041178">
    <property type="entry name" value="RPA43_OB"/>
</dbReference>
<dbReference type="GO" id="GO:0006362">
    <property type="term" value="P:transcription elongation by RNA polymerase I"/>
    <property type="evidence" value="ECO:0007669"/>
    <property type="project" value="UniProtKB-ARBA"/>
</dbReference>
<evidence type="ECO:0000256" key="8">
    <source>
        <dbReference type="SAM" id="MobiDB-lite"/>
    </source>
</evidence>
<dbReference type="EMBL" id="CP138897">
    <property type="protein sequence ID" value="WPK26469.1"/>
    <property type="molecule type" value="Genomic_DNA"/>
</dbReference>
<proteinExistence type="inferred from homology"/>
<reference evidence="11 12" key="1">
    <citation type="submission" date="2023-10" db="EMBL/GenBank/DDBJ databases">
        <title>Draft Genome Sequence of Candida saopaulonensis from a very Premature Infant with Sepsis.</title>
        <authorList>
            <person name="Ning Y."/>
            <person name="Dai R."/>
            <person name="Xiao M."/>
            <person name="Xu Y."/>
            <person name="Yan Q."/>
            <person name="Zhang L."/>
        </authorList>
    </citation>
    <scope>NUCLEOTIDE SEQUENCE [LARGE SCALE GENOMIC DNA]</scope>
    <source>
        <strain evidence="11 12">19XY460</strain>
    </source>
</reference>
<keyword evidence="6 7" id="KW-0539">Nucleus</keyword>
<evidence type="ECO:0000256" key="1">
    <source>
        <dbReference type="ARBA" id="ARBA00004604"/>
    </source>
</evidence>
<evidence type="ECO:0000256" key="7">
    <source>
        <dbReference type="RuleBase" id="RU369086"/>
    </source>
</evidence>
<evidence type="ECO:0000256" key="6">
    <source>
        <dbReference type="ARBA" id="ARBA00023242"/>
    </source>
</evidence>
<dbReference type="GO" id="GO:0006361">
    <property type="term" value="P:transcription initiation at RNA polymerase I promoter"/>
    <property type="evidence" value="ECO:0007669"/>
    <property type="project" value="UniProtKB-ARBA"/>
</dbReference>
<accession>A0AAX4HDF5</accession>
<dbReference type="InterPro" id="IPR036898">
    <property type="entry name" value="RNA_pol_Rpb7-like_N_sf"/>
</dbReference>
<gene>
    <name evidence="11" type="ORF">PUMCH_003823</name>
</gene>
<evidence type="ECO:0000256" key="2">
    <source>
        <dbReference type="ARBA" id="ARBA00005930"/>
    </source>
</evidence>